<evidence type="ECO:0000256" key="3">
    <source>
        <dbReference type="ARBA" id="ARBA00022517"/>
    </source>
</evidence>
<keyword evidence="5 10" id="KW-0694">RNA-binding</keyword>
<dbReference type="Proteomes" id="UP001445076">
    <property type="component" value="Unassembled WGS sequence"/>
</dbReference>
<dbReference type="GO" id="GO:0032040">
    <property type="term" value="C:small-subunit processome"/>
    <property type="evidence" value="ECO:0007669"/>
    <property type="project" value="TreeGrafter"/>
</dbReference>
<keyword evidence="14" id="KW-1185">Reference proteome</keyword>
<dbReference type="InterPro" id="IPR004087">
    <property type="entry name" value="KH_dom"/>
</dbReference>
<dbReference type="PANTHER" id="PTHR12581">
    <property type="entry name" value="HIV-1 REV BINDING PROTEIN 2, 3"/>
    <property type="match status" value="1"/>
</dbReference>
<comment type="subunit">
    <text evidence="9">Monomer. Component of the ribosomal small subunit (SSU) processome.</text>
</comment>
<dbReference type="SUPFAM" id="SSF54791">
    <property type="entry name" value="Eukaryotic type KH-domain (KH-domain type I)"/>
    <property type="match status" value="1"/>
</dbReference>
<dbReference type="Gene3D" id="3.30.1370.10">
    <property type="entry name" value="K Homology domain, type 1"/>
    <property type="match status" value="2"/>
</dbReference>
<keyword evidence="4 10" id="KW-0698">rRNA processing</keyword>
<dbReference type="Pfam" id="PF17903">
    <property type="entry name" value="KH_KRR1_1st"/>
    <property type="match status" value="1"/>
</dbReference>
<evidence type="ECO:0000256" key="4">
    <source>
        <dbReference type="ARBA" id="ARBA00022552"/>
    </source>
</evidence>
<evidence type="ECO:0000313" key="14">
    <source>
        <dbReference type="Proteomes" id="UP001445076"/>
    </source>
</evidence>
<dbReference type="InterPro" id="IPR024166">
    <property type="entry name" value="rRNA_assembly_KRR1"/>
</dbReference>
<gene>
    <name evidence="13" type="ORF">OTU49_000923</name>
</gene>
<organism evidence="13 14">
    <name type="scientific">Cherax quadricarinatus</name>
    <name type="common">Australian red claw crayfish</name>
    <dbReference type="NCBI Taxonomy" id="27406"/>
    <lineage>
        <taxon>Eukaryota</taxon>
        <taxon>Metazoa</taxon>
        <taxon>Ecdysozoa</taxon>
        <taxon>Arthropoda</taxon>
        <taxon>Crustacea</taxon>
        <taxon>Multicrustacea</taxon>
        <taxon>Malacostraca</taxon>
        <taxon>Eumalacostraca</taxon>
        <taxon>Eucarida</taxon>
        <taxon>Decapoda</taxon>
        <taxon>Pleocyemata</taxon>
        <taxon>Astacidea</taxon>
        <taxon>Parastacoidea</taxon>
        <taxon>Parastacidae</taxon>
        <taxon>Cherax</taxon>
    </lineage>
</organism>
<name>A0AAW0XVU2_CHEQU</name>
<evidence type="ECO:0000313" key="13">
    <source>
        <dbReference type="EMBL" id="KAK8743941.1"/>
    </source>
</evidence>
<comment type="similarity">
    <text evidence="2 10">Belongs to the KRR1 family.</text>
</comment>
<proteinExistence type="inferred from homology"/>
<evidence type="ECO:0000256" key="9">
    <source>
        <dbReference type="ARBA" id="ARBA00025925"/>
    </source>
</evidence>
<evidence type="ECO:0000256" key="8">
    <source>
        <dbReference type="ARBA" id="ARBA00024689"/>
    </source>
</evidence>
<comment type="function">
    <text evidence="8">Required for 40S ribosome biogenesis. Involved in nucleolar processing of pre-18S ribosomal RNA and ribosome assembly. Binds to RNA. Required for female germline development, cell viability during eye development and for survival of dividing cells and epithelial cells during early wing disk development.</text>
</comment>
<comment type="subcellular location">
    <subcellularLocation>
        <location evidence="1 10">Nucleus</location>
        <location evidence="1 10">Nucleolus</location>
    </subcellularLocation>
</comment>
<sequence>MSDNESEEEEVPKGPVENAWAIKIPEFKKGEMKSHLLEESSFSVLFPKYREKYLKECWPLLVKTLTEYGIKTELDLIEGKMTVFTTRKTWDPYIILKARDIIVLLGRSVPIEQVIKVLKDDVTHEIIKIRNMVRNKDRFVKRRQRLIGANGTTLKALELLTSCYVLIQGGTVAAIGPHKGVQQVVRVVTDTMRNIHPVYLLKALMIKRHLVQDPNLKHEDWSKFIPKFTPKNVPRKKPKVRKLKKPYTPFPPDPTERKIDKQMAEGKFFIEKSERKWSKKRKPTEEEKKESTDRQREKRAKAFIVPEEPKYKPNVPEVNSQVDIKSLKMKVKNSKKK</sequence>
<reference evidence="13" key="2">
    <citation type="submission" date="2024-01" db="EMBL/GenBank/DDBJ databases">
        <authorList>
            <person name="He J."/>
            <person name="Wang M."/>
            <person name="Zheng J."/>
            <person name="Liu Z."/>
        </authorList>
    </citation>
    <scope>NUCLEOTIDE SEQUENCE</scope>
    <source>
        <strain evidence="13">ZL_2023a</strain>
        <tissue evidence="13">Muscle</tissue>
    </source>
</reference>
<dbReference type="PANTHER" id="PTHR12581:SF0">
    <property type="entry name" value="KRR1 SMALL SUBUNIT PROCESSOME COMPONENT HOMOLOG"/>
    <property type="match status" value="1"/>
</dbReference>
<evidence type="ECO:0000259" key="12">
    <source>
        <dbReference type="SMART" id="SM00322"/>
    </source>
</evidence>
<evidence type="ECO:0000256" key="7">
    <source>
        <dbReference type="ARBA" id="ARBA00023274"/>
    </source>
</evidence>
<feature type="compositionally biased region" description="Basic residues" evidence="11">
    <location>
        <begin position="233"/>
        <end position="245"/>
    </location>
</feature>
<evidence type="ECO:0000256" key="2">
    <source>
        <dbReference type="ARBA" id="ARBA00009344"/>
    </source>
</evidence>
<dbReference type="PIRSF" id="PIRSF006515">
    <property type="entry name" value="KRR1"/>
    <property type="match status" value="1"/>
</dbReference>
<evidence type="ECO:0000256" key="6">
    <source>
        <dbReference type="ARBA" id="ARBA00023242"/>
    </source>
</evidence>
<evidence type="ECO:0000256" key="11">
    <source>
        <dbReference type="SAM" id="MobiDB-lite"/>
    </source>
</evidence>
<dbReference type="Pfam" id="PF21800">
    <property type="entry name" value="KH_KRR1_2nd"/>
    <property type="match status" value="1"/>
</dbReference>
<dbReference type="CDD" id="cd22394">
    <property type="entry name" value="KH-I_KRR1_rpt2"/>
    <property type="match status" value="1"/>
</dbReference>
<dbReference type="GO" id="GO:0003723">
    <property type="term" value="F:RNA binding"/>
    <property type="evidence" value="ECO:0007669"/>
    <property type="project" value="UniProtKB-KW"/>
</dbReference>
<dbReference type="InterPro" id="IPR036612">
    <property type="entry name" value="KH_dom_type_1_sf"/>
</dbReference>
<feature type="region of interest" description="Disordered" evidence="11">
    <location>
        <begin position="232"/>
        <end position="318"/>
    </location>
</feature>
<dbReference type="CDD" id="cd22393">
    <property type="entry name" value="KH-I_KRR1_rpt1"/>
    <property type="match status" value="1"/>
</dbReference>
<dbReference type="InterPro" id="IPR041174">
    <property type="entry name" value="KRR1-like_KH1"/>
</dbReference>
<feature type="domain" description="K Homology" evidence="12">
    <location>
        <begin position="121"/>
        <end position="193"/>
    </location>
</feature>
<dbReference type="InterPro" id="IPR048550">
    <property type="entry name" value="KRR1-like_KH1_euk"/>
</dbReference>
<keyword evidence="7 10" id="KW-0687">Ribonucleoprotein</keyword>
<dbReference type="EMBL" id="JARKIK010000023">
    <property type="protein sequence ID" value="KAK8743940.1"/>
    <property type="molecule type" value="Genomic_DNA"/>
</dbReference>
<feature type="compositionally biased region" description="Basic and acidic residues" evidence="11">
    <location>
        <begin position="254"/>
        <end position="276"/>
    </location>
</feature>
<dbReference type="AlphaFoldDB" id="A0AAW0XVU2"/>
<evidence type="ECO:0000256" key="1">
    <source>
        <dbReference type="ARBA" id="ARBA00004604"/>
    </source>
</evidence>
<dbReference type="SMART" id="SM00322">
    <property type="entry name" value="KH"/>
    <property type="match status" value="1"/>
</dbReference>
<dbReference type="InterPro" id="IPR048548">
    <property type="entry name" value="KRR1-like_KH2"/>
</dbReference>
<dbReference type="FunFam" id="3.30.1370.10:FF:000014">
    <property type="entry name" value="KRR1 small subunit processome component"/>
    <property type="match status" value="1"/>
</dbReference>
<accession>A0AAW0XVU2</accession>
<keyword evidence="3 10" id="KW-0690">Ribosome biogenesis</keyword>
<dbReference type="GO" id="GO:0006364">
    <property type="term" value="P:rRNA processing"/>
    <property type="evidence" value="ECO:0007669"/>
    <property type="project" value="UniProtKB-KW"/>
</dbReference>
<comment type="caution">
    <text evidence="13">The sequence shown here is derived from an EMBL/GenBank/DDBJ whole genome shotgun (WGS) entry which is preliminary data.</text>
</comment>
<reference evidence="13 14" key="1">
    <citation type="journal article" date="2024" name="BMC Genomics">
        <title>Genome assembly of redclaw crayfish (Cherax quadricarinatus) provides insights into its immune adaptation and hypoxia tolerance.</title>
        <authorList>
            <person name="Liu Z."/>
            <person name="Zheng J."/>
            <person name="Li H."/>
            <person name="Fang K."/>
            <person name="Wang S."/>
            <person name="He J."/>
            <person name="Zhou D."/>
            <person name="Weng S."/>
            <person name="Chi M."/>
            <person name="Gu Z."/>
            <person name="He J."/>
            <person name="Li F."/>
            <person name="Wang M."/>
        </authorList>
    </citation>
    <scope>NUCLEOTIDE SEQUENCE [LARGE SCALE GENOMIC DNA]</scope>
    <source>
        <strain evidence="13">ZL_2023a</strain>
    </source>
</reference>
<protein>
    <recommendedName>
        <fullName evidence="10">KRR1 small subunit processome component</fullName>
    </recommendedName>
    <alternativeName>
        <fullName evidence="10">KRR-R motif-containing protein 1</fullName>
    </alternativeName>
</protein>
<keyword evidence="6 10" id="KW-0539">Nucleus</keyword>
<evidence type="ECO:0000256" key="5">
    <source>
        <dbReference type="ARBA" id="ARBA00022884"/>
    </source>
</evidence>
<evidence type="ECO:0000256" key="10">
    <source>
        <dbReference type="PIRNR" id="PIRNR006515"/>
    </source>
</evidence>
<feature type="compositionally biased region" description="Basic and acidic residues" evidence="11">
    <location>
        <begin position="283"/>
        <end position="296"/>
    </location>
</feature>
<dbReference type="InterPro" id="IPR048549">
    <property type="entry name" value="KRR1-like_KH2_euk"/>
</dbReference>
<dbReference type="EMBL" id="JARKIK010000023">
    <property type="protein sequence ID" value="KAK8743941.1"/>
    <property type="molecule type" value="Genomic_DNA"/>
</dbReference>